<accession>A0ABS6SJE3</accession>
<feature type="region of interest" description="Disordered" evidence="1">
    <location>
        <begin position="63"/>
        <end position="104"/>
    </location>
</feature>
<dbReference type="Proteomes" id="UP000699975">
    <property type="component" value="Unassembled WGS sequence"/>
</dbReference>
<feature type="transmembrane region" description="Helical" evidence="2">
    <location>
        <begin position="12"/>
        <end position="29"/>
    </location>
</feature>
<gene>
    <name evidence="3" type="ORF">KCG45_02700</name>
</gene>
<reference evidence="3 4" key="1">
    <citation type="submission" date="2021-04" db="EMBL/GenBank/DDBJ databases">
        <authorList>
            <person name="Pira H."/>
            <person name="Risdian C."/>
            <person name="Wink J."/>
        </authorList>
    </citation>
    <scope>NUCLEOTIDE SEQUENCE [LARGE SCALE GENOMIC DNA]</scope>
    <source>
        <strain evidence="3 4">WH131</strain>
    </source>
</reference>
<protein>
    <submittedName>
        <fullName evidence="3">Uncharacterized protein</fullName>
    </submittedName>
</protein>
<sequence>MPESPDLKTDSLMKWPAILAVLVIMVMIGSYDLMIAGFVGAAIAAVAVIALWIRIRLATAPGEPESERAVMGDRFLRSAHNRQRARVRETASSRNRPRGRSDEL</sequence>
<feature type="compositionally biased region" description="Basic and acidic residues" evidence="1">
    <location>
        <begin position="65"/>
        <end position="76"/>
    </location>
</feature>
<comment type="caution">
    <text evidence="3">The sequence shown here is derived from an EMBL/GenBank/DDBJ whole genome shotgun (WGS) entry which is preliminary data.</text>
</comment>
<dbReference type="EMBL" id="JAGSPB010000001">
    <property type="protein sequence ID" value="MBV7265077.1"/>
    <property type="molecule type" value="Genomic_DNA"/>
</dbReference>
<organism evidence="3 4">
    <name type="scientific">Erythrobacter ani</name>
    <dbReference type="NCBI Taxonomy" id="2827235"/>
    <lineage>
        <taxon>Bacteria</taxon>
        <taxon>Pseudomonadati</taxon>
        <taxon>Pseudomonadota</taxon>
        <taxon>Alphaproteobacteria</taxon>
        <taxon>Sphingomonadales</taxon>
        <taxon>Erythrobacteraceae</taxon>
        <taxon>Erythrobacter/Porphyrobacter group</taxon>
        <taxon>Erythrobacter</taxon>
    </lineage>
</organism>
<keyword evidence="4" id="KW-1185">Reference proteome</keyword>
<name>A0ABS6SJE3_9SPHN</name>
<dbReference type="RefSeq" id="WP_218315582.1">
    <property type="nucleotide sequence ID" value="NZ_JAGSPB010000001.1"/>
</dbReference>
<proteinExistence type="predicted"/>
<evidence type="ECO:0000313" key="4">
    <source>
        <dbReference type="Proteomes" id="UP000699975"/>
    </source>
</evidence>
<keyword evidence="2" id="KW-0472">Membrane</keyword>
<evidence type="ECO:0000256" key="2">
    <source>
        <dbReference type="SAM" id="Phobius"/>
    </source>
</evidence>
<feature type="transmembrane region" description="Helical" evidence="2">
    <location>
        <begin position="35"/>
        <end position="53"/>
    </location>
</feature>
<evidence type="ECO:0000313" key="3">
    <source>
        <dbReference type="EMBL" id="MBV7265077.1"/>
    </source>
</evidence>
<keyword evidence="2" id="KW-1133">Transmembrane helix</keyword>
<evidence type="ECO:0000256" key="1">
    <source>
        <dbReference type="SAM" id="MobiDB-lite"/>
    </source>
</evidence>
<keyword evidence="2" id="KW-0812">Transmembrane</keyword>